<dbReference type="SMART" id="SM00097">
    <property type="entry name" value="WNT1"/>
    <property type="match status" value="1"/>
</dbReference>
<sequence length="338" mass="38374">MIAKYLGVLSSSQPSQKTIADKMSELTLKKDKPCTLQFLDPKQQRLCEREEKLIKVISQGASMGIKECQHQFQTRRWNCSIFNTTNVFGQILNINSRETAFIYAVSSAGVMYSITRACAKGELEKCGCDVNVRHKPTDGQFEWGGCSENTKFGAKFAKDFVDANFVKKSSANELMNLWNNEAGRKVVKTEVDLVCKCHGVSGSCSIRICWRKMKAFRAVGLQLKQKFDGATKVKMGRKKKKLKRVNREMKRPTKKDLVYLQESPDFCNYNPRLGSLGTRGRRCNRTSYGLDGCTLMCCGRGHYTIVKEIAEDCDCKFVWCCRVDCKKCSHVVEMHFCN</sequence>
<evidence type="ECO:0000313" key="10">
    <source>
        <dbReference type="EMBL" id="KAJ8304076.1"/>
    </source>
</evidence>
<evidence type="ECO:0000256" key="8">
    <source>
        <dbReference type="ARBA" id="ARBA00023288"/>
    </source>
</evidence>
<protein>
    <recommendedName>
        <fullName evidence="9">Protein Wnt</fullName>
    </recommendedName>
</protein>
<evidence type="ECO:0000256" key="6">
    <source>
        <dbReference type="ARBA" id="ARBA00022687"/>
    </source>
</evidence>
<evidence type="ECO:0000313" key="11">
    <source>
        <dbReference type="Proteomes" id="UP001217089"/>
    </source>
</evidence>
<evidence type="ECO:0000256" key="3">
    <source>
        <dbReference type="ARBA" id="ARBA00022473"/>
    </source>
</evidence>
<dbReference type="CDD" id="cd19338">
    <property type="entry name" value="Wnt_Wnt6"/>
    <property type="match status" value="1"/>
</dbReference>
<evidence type="ECO:0000256" key="2">
    <source>
        <dbReference type="ARBA" id="ARBA00005683"/>
    </source>
</evidence>
<dbReference type="InterPro" id="IPR005817">
    <property type="entry name" value="Wnt"/>
</dbReference>
<dbReference type="InterPro" id="IPR043158">
    <property type="entry name" value="Wnt_C"/>
</dbReference>
<dbReference type="InterPro" id="IPR009143">
    <property type="entry name" value="Wnt6"/>
</dbReference>
<reference evidence="10 11" key="1">
    <citation type="submission" date="2022-12" db="EMBL/GenBank/DDBJ databases">
        <title>Chromosome-level genome of Tegillarca granosa.</title>
        <authorList>
            <person name="Kim J."/>
        </authorList>
    </citation>
    <scope>NUCLEOTIDE SEQUENCE [LARGE SCALE GENOMIC DNA]</scope>
    <source>
        <strain evidence="10">Teg-2019</strain>
        <tissue evidence="10">Adductor muscle</tissue>
    </source>
</reference>
<keyword evidence="7" id="KW-1015">Disulfide bond</keyword>
<proteinExistence type="inferred from homology"/>
<comment type="caution">
    <text evidence="10">The sequence shown here is derived from an EMBL/GenBank/DDBJ whole genome shotgun (WGS) entry which is preliminary data.</text>
</comment>
<keyword evidence="11" id="KW-1185">Reference proteome</keyword>
<gene>
    <name evidence="10" type="ORF">KUTeg_017659</name>
</gene>
<comment type="subcellular location">
    <subcellularLocation>
        <location evidence="1 9">Secreted</location>
        <location evidence="1 9">Extracellular space</location>
        <location evidence="1 9">Extracellular matrix</location>
    </subcellularLocation>
</comment>
<evidence type="ECO:0000256" key="5">
    <source>
        <dbReference type="ARBA" id="ARBA00022530"/>
    </source>
</evidence>
<dbReference type="PANTHER" id="PTHR12027:SF99">
    <property type="entry name" value="PROTEIN WNT"/>
    <property type="match status" value="1"/>
</dbReference>
<keyword evidence="5" id="KW-0272">Extracellular matrix</keyword>
<evidence type="ECO:0000256" key="9">
    <source>
        <dbReference type="RuleBase" id="RU003500"/>
    </source>
</evidence>
<dbReference type="Proteomes" id="UP001217089">
    <property type="component" value="Unassembled WGS sequence"/>
</dbReference>
<accession>A0ABQ9EJL3</accession>
<comment type="function">
    <text evidence="9">Ligand for members of the frizzled family of seven transmembrane receptors.</text>
</comment>
<keyword evidence="3 9" id="KW-0217">Developmental protein</keyword>
<evidence type="ECO:0000256" key="7">
    <source>
        <dbReference type="ARBA" id="ARBA00023157"/>
    </source>
</evidence>
<dbReference type="Gene3D" id="3.30.2460.20">
    <property type="match status" value="1"/>
</dbReference>
<evidence type="ECO:0000256" key="4">
    <source>
        <dbReference type="ARBA" id="ARBA00022525"/>
    </source>
</evidence>
<dbReference type="PANTHER" id="PTHR12027">
    <property type="entry name" value="WNT RELATED"/>
    <property type="match status" value="1"/>
</dbReference>
<keyword evidence="6 9" id="KW-0879">Wnt signaling pathway</keyword>
<dbReference type="Pfam" id="PF00110">
    <property type="entry name" value="wnt"/>
    <property type="match status" value="1"/>
</dbReference>
<name>A0ABQ9EJL3_TEGGR</name>
<dbReference type="PROSITE" id="PS00246">
    <property type="entry name" value="WNT1"/>
    <property type="match status" value="1"/>
</dbReference>
<organism evidence="10 11">
    <name type="scientific">Tegillarca granosa</name>
    <name type="common">Malaysian cockle</name>
    <name type="synonym">Anadara granosa</name>
    <dbReference type="NCBI Taxonomy" id="220873"/>
    <lineage>
        <taxon>Eukaryota</taxon>
        <taxon>Metazoa</taxon>
        <taxon>Spiralia</taxon>
        <taxon>Lophotrochozoa</taxon>
        <taxon>Mollusca</taxon>
        <taxon>Bivalvia</taxon>
        <taxon>Autobranchia</taxon>
        <taxon>Pteriomorphia</taxon>
        <taxon>Arcoida</taxon>
        <taxon>Arcoidea</taxon>
        <taxon>Arcidae</taxon>
        <taxon>Tegillarca</taxon>
    </lineage>
</organism>
<comment type="similarity">
    <text evidence="2 9">Belongs to the Wnt family.</text>
</comment>
<dbReference type="PRINTS" id="PR01349">
    <property type="entry name" value="WNTPROTEIN"/>
</dbReference>
<dbReference type="EMBL" id="JARBDR010000903">
    <property type="protein sequence ID" value="KAJ8304076.1"/>
    <property type="molecule type" value="Genomic_DNA"/>
</dbReference>
<keyword evidence="4" id="KW-0964">Secreted</keyword>
<keyword evidence="8" id="KW-0449">Lipoprotein</keyword>
<evidence type="ECO:0000256" key="1">
    <source>
        <dbReference type="ARBA" id="ARBA00004498"/>
    </source>
</evidence>
<dbReference type="InterPro" id="IPR018161">
    <property type="entry name" value="Wnt_CS"/>
</dbReference>